<dbReference type="InterPro" id="IPR027357">
    <property type="entry name" value="DOCKER_dom"/>
</dbReference>
<dbReference type="RefSeq" id="XP_004365270.1">
    <property type="nucleotide sequence ID" value="XM_004365213.2"/>
</dbReference>
<feature type="domain" description="DOCKER" evidence="11">
    <location>
        <begin position="1316"/>
        <end position="1723"/>
    </location>
</feature>
<evidence type="ECO:0000256" key="6">
    <source>
        <dbReference type="PROSITE-ProRule" id="PRU00192"/>
    </source>
</evidence>
<dbReference type="InterPro" id="IPR046770">
    <property type="entry name" value="DOCKER_Lobe_B"/>
</dbReference>
<dbReference type="Gene3D" id="1.20.1270.350">
    <property type="entry name" value="Dedicator of cytokinesis N-terminal subdomain"/>
    <property type="match status" value="1"/>
</dbReference>
<feature type="compositionally biased region" description="Low complexity" evidence="8">
    <location>
        <begin position="1728"/>
        <end position="1742"/>
    </location>
</feature>
<feature type="region of interest" description="Disordered" evidence="8">
    <location>
        <begin position="670"/>
        <end position="690"/>
    </location>
</feature>
<dbReference type="Pfam" id="PF14429">
    <property type="entry name" value="DOCK-C2"/>
    <property type="match status" value="1"/>
</dbReference>
<reference evidence="13" key="1">
    <citation type="submission" date="2011-02" db="EMBL/GenBank/DDBJ databases">
        <title>The Genome Sequence of Capsaspora owczarzaki ATCC 30864.</title>
        <authorList>
            <person name="Russ C."/>
            <person name="Cuomo C."/>
            <person name="Burger G."/>
            <person name="Gray M.W."/>
            <person name="Holland P.W.H."/>
            <person name="King N."/>
            <person name="Lang F.B.F."/>
            <person name="Roger A.J."/>
            <person name="Ruiz-Trillo I."/>
            <person name="Young S.K."/>
            <person name="Zeng Q."/>
            <person name="Gargeya S."/>
            <person name="Alvarado L."/>
            <person name="Berlin A."/>
            <person name="Chapman S.B."/>
            <person name="Chen Z."/>
            <person name="Freedman E."/>
            <person name="Gellesch M."/>
            <person name="Goldberg J."/>
            <person name="Griggs A."/>
            <person name="Gujja S."/>
            <person name="Heilman E."/>
            <person name="Heiman D."/>
            <person name="Howarth C."/>
            <person name="Mehta T."/>
            <person name="Neiman D."/>
            <person name="Pearson M."/>
            <person name="Roberts A."/>
            <person name="Saif S."/>
            <person name="Shea T."/>
            <person name="Shenoy N."/>
            <person name="Sisk P."/>
            <person name="Stolte C."/>
            <person name="Sykes S."/>
            <person name="White J."/>
            <person name="Yandava C."/>
            <person name="Haas B."/>
            <person name="Nusbaum C."/>
            <person name="Birren B."/>
        </authorList>
    </citation>
    <scope>NUCLEOTIDE SEQUENCE</scope>
    <source>
        <strain evidence="13">ATCC 30864</strain>
    </source>
</reference>
<feature type="compositionally biased region" description="Polar residues" evidence="8">
    <location>
        <begin position="258"/>
        <end position="269"/>
    </location>
</feature>
<comment type="subcellular location">
    <subcellularLocation>
        <location evidence="1">Cytoplasm</location>
    </subcellularLocation>
</comment>
<dbReference type="InterPro" id="IPR043162">
    <property type="entry name" value="DOCK_C_lobe_C"/>
</dbReference>
<dbReference type="InterPro" id="IPR016024">
    <property type="entry name" value="ARM-type_fold"/>
</dbReference>
<dbReference type="InterPro" id="IPR026791">
    <property type="entry name" value="DOCK"/>
</dbReference>
<dbReference type="CDD" id="cd11684">
    <property type="entry name" value="DHR2_DOCK"/>
    <property type="match status" value="1"/>
</dbReference>
<keyword evidence="5" id="KW-0344">Guanine-nucleotide releasing factor</keyword>
<feature type="compositionally biased region" description="Low complexity" evidence="8">
    <location>
        <begin position="233"/>
        <end position="257"/>
    </location>
</feature>
<dbReference type="InterPro" id="IPR027007">
    <property type="entry name" value="C2_DOCK-type_domain"/>
</dbReference>
<gene>
    <name evidence="12" type="ORF">CAOG_000399</name>
</gene>
<dbReference type="SMART" id="SM00326">
    <property type="entry name" value="SH3"/>
    <property type="match status" value="1"/>
</dbReference>
<dbReference type="STRING" id="595528.A0A0D2WIG2"/>
<keyword evidence="4" id="KW-0597">Phosphoprotein</keyword>
<dbReference type="InterPro" id="IPR032376">
    <property type="entry name" value="DOCK_N"/>
</dbReference>
<keyword evidence="13" id="KW-1185">Reference proteome</keyword>
<dbReference type="Pfam" id="PF20422">
    <property type="entry name" value="DHR-2_Lobe_B"/>
    <property type="match status" value="1"/>
</dbReference>
<dbReference type="EMBL" id="KE346360">
    <property type="protein sequence ID" value="KJE88818.1"/>
    <property type="molecule type" value="Genomic_DNA"/>
</dbReference>
<feature type="compositionally biased region" description="Polar residues" evidence="8">
    <location>
        <begin position="673"/>
        <end position="685"/>
    </location>
</feature>
<dbReference type="SUPFAM" id="SSF48371">
    <property type="entry name" value="ARM repeat"/>
    <property type="match status" value="1"/>
</dbReference>
<dbReference type="GO" id="GO:0005886">
    <property type="term" value="C:plasma membrane"/>
    <property type="evidence" value="ECO:0007669"/>
    <property type="project" value="TreeGrafter"/>
</dbReference>
<dbReference type="InterPro" id="IPR001452">
    <property type="entry name" value="SH3_domain"/>
</dbReference>
<dbReference type="SUPFAM" id="SSF50044">
    <property type="entry name" value="SH3-domain"/>
    <property type="match status" value="1"/>
</dbReference>
<dbReference type="PhylomeDB" id="A0A0D2WIG2"/>
<evidence type="ECO:0000259" key="9">
    <source>
        <dbReference type="PROSITE" id="PS50002"/>
    </source>
</evidence>
<dbReference type="Pfam" id="PF23554">
    <property type="entry name" value="TPR_DOCK"/>
    <property type="match status" value="1"/>
</dbReference>
<keyword evidence="3" id="KW-0963">Cytoplasm</keyword>
<evidence type="ECO:0000313" key="13">
    <source>
        <dbReference type="Proteomes" id="UP000008743"/>
    </source>
</evidence>
<evidence type="ECO:0008006" key="14">
    <source>
        <dbReference type="Google" id="ProtNLM"/>
    </source>
</evidence>
<dbReference type="PANTHER" id="PTHR45653">
    <property type="entry name" value="DEDICATOR OF CYTOKINESIS"/>
    <property type="match status" value="1"/>
</dbReference>
<dbReference type="OrthoDB" id="18896at2759"/>
<evidence type="ECO:0000313" key="12">
    <source>
        <dbReference type="EMBL" id="KJE88818.1"/>
    </source>
</evidence>
<evidence type="ECO:0000256" key="4">
    <source>
        <dbReference type="ARBA" id="ARBA00022553"/>
    </source>
</evidence>
<evidence type="ECO:0000259" key="10">
    <source>
        <dbReference type="PROSITE" id="PS51650"/>
    </source>
</evidence>
<dbReference type="Gene3D" id="2.30.30.40">
    <property type="entry name" value="SH3 Domains"/>
    <property type="match status" value="1"/>
</dbReference>
<dbReference type="Pfam" id="PF16172">
    <property type="entry name" value="DOCK_N"/>
    <property type="match status" value="1"/>
</dbReference>
<organism evidence="12 13">
    <name type="scientific">Capsaspora owczarzaki (strain ATCC 30864)</name>
    <dbReference type="NCBI Taxonomy" id="595528"/>
    <lineage>
        <taxon>Eukaryota</taxon>
        <taxon>Filasterea</taxon>
        <taxon>Capsaspora</taxon>
    </lineage>
</organism>
<dbReference type="Proteomes" id="UP000008743">
    <property type="component" value="Unassembled WGS sequence"/>
</dbReference>
<evidence type="ECO:0000256" key="3">
    <source>
        <dbReference type="ARBA" id="ARBA00022490"/>
    </source>
</evidence>
<dbReference type="InterPro" id="IPR046773">
    <property type="entry name" value="DOCKER_Lobe_C"/>
</dbReference>
<evidence type="ECO:0000256" key="1">
    <source>
        <dbReference type="ARBA" id="ARBA00004496"/>
    </source>
</evidence>
<feature type="region of interest" description="Disordered" evidence="8">
    <location>
        <begin position="1718"/>
        <end position="1851"/>
    </location>
</feature>
<dbReference type="Gene3D" id="2.60.40.150">
    <property type="entry name" value="C2 domain"/>
    <property type="match status" value="1"/>
</dbReference>
<dbReference type="InterPro" id="IPR043161">
    <property type="entry name" value="DOCK_C_lobe_A"/>
</dbReference>
<proteinExistence type="inferred from homology"/>
<sequence length="1851" mass="207128">MSRWVAVENNEKYGVAIYNFQANGPAQLSLDVGQPVQIFEKCGAWYRGSFYGCELGEKCIFPTSYIQIKECVVEVEDNGFGDVQSVIAKEDPLAREAADVLRVWGTHLPTLFLQRQTENFFALKKAMLDLLIARRQLQSGTLPQDQIRDIRLKMGQKIDSGNRRLNLDLVPRSATGEAVEAGDDKTSVVELYRMHRRTMESLVNQNDIPWTYALPTRGGGLAFGGNFGGHDVGAPPGSPLASGSSSTSMPLSGASSPFGTLTPTGTLANMGSPIKDPVSSLSMGGGSPAIPGSPLATSQSLAAGNSTSLLLPPRRTATVHHLLFELKNFVCPVLEETEVFFSLYNATTGSFLTEDYFTRLNKSGMPNDINLINNMKTLFMDLSNKDLDSTVYLVCRVLRVGKMLVDDKDSKKGNPLKVRRPYGGAVLDITDILNRRTADDEDKEHTLMVYQCADNDFSNLHDMLIRRSGKFELIPRAKGIYVTMKLLSGEIEQVKKDQAIASRDSSQFTKKLGFPDVIYPGDLRNDLYVTLVHGDFQQGRKSAPKNVEVAISVHLDGGEILRNCIAAGSGDPLINDEFQSVVFYHTNTPRWSETIRLHVPIDQFKRAHLKFYFRHMSSGETKDRSEKTFGFSWLPLVSLDHTTIADGPHVLDIYKHEKRHDDARIYLKEDSHTNSTPSAPSNSADPNALAKSPKETFTIRTLLCSTKLTQNSALLALLKWRDNEPEILNTLKRITFVGGDEIVKFLQDIFDALFAILDKSPEKYGPLVFDALVFIIGILADKKYSNFHSVLDVYIQNHFSAAMAHVTLLNCLASILKRADDPQTGQQLRATMKALEYFLRFLIQSRLLYSRAHHQKGDKEFLQELRQVIEYFNPLMSKKAPESIIGTQTTVLQYFPAVIKELMTVYKMPELAPMVAGFIESIPMDKAKSKLIVHKLQFMSQLVQGALFQSAEGRFLLLPTVLKHVKLHLENREDLPICVELVCAVLSTTGHHKLPEDIDAAMSLLRPILNACSRTPPNEAGAGEIVACLLSILHMMPAEQFESYHDTMDEVELADFLNEMFACFLVFTTANIYPRDWAVMGLLQNYVILKAIELLAARALENHFLVGNKFKRQLWNDFLRLNLTFITQDVLQLEKLPETRRSKILIKYSDMRVQSAVVMKELWDKLGPLKIQFVPALVGPLLETTLIPVPELREISLFMLADMAKVEYAARGVIRQTESETIDRLDELVGEGKGDVSYIGDITNMLTLHLTKPNAGDPDTGRPPFKPDAKLAEYGAQFASTIQSLLELLLRYRTLGNHDENRDERASVMHDLLLFFEGIHREDNYYRYVDRLRDLHVQNNNFTEAGFALGLYGNHLQWSDVKLPAQGNGKYPAQTMRERKAAVYNEIIGYFDKGKDWEVAIQHCKILAVQLETELFDYTKMSEILQREARFFNQIVSQPRYHSEYFRVGYYGKGFPVAIRNREFVYRGDELERIAAFVERIQAQYPEAQMVKNNAPVDEKTQNDEGQHIQIVKVDPTPPPKDFKGRKVAEGIERYYALNDVNTFTFARPFRKGAKSGNEFADLWTEKTTLVLAASLPNVLRRSQVIESKRSEISPIENALDAMSSKNKELIAMVEKYEAGQGGNVSPFTMALNGIIDAAVNGGTEMYKKAFFVKSYIASYPEHAEFVRQLKISLDEQMDIVQRGLTLHARIVSEEMRALHSKMETFFTDLKKKHAMPFDETESGVATPSVSSPSVSAVSSAPASPPEQRKATLVRTESSTRTHAVTPISAADADVADHPAARLPEIPVKPLRPARSVDVPDAATPPLPHRPVLRSVSDTSSSAGPESPDRPAKPAKPLPGARSVLPPPLPR</sequence>
<evidence type="ECO:0000256" key="2">
    <source>
        <dbReference type="ARBA" id="ARBA00022443"/>
    </source>
</evidence>
<accession>A0A0D2WIG2</accession>
<feature type="domain" description="C2 DOCK-type" evidence="10">
    <location>
        <begin position="524"/>
        <end position="704"/>
    </location>
</feature>
<evidence type="ECO:0000256" key="7">
    <source>
        <dbReference type="PROSITE-ProRule" id="PRU00983"/>
    </source>
</evidence>
<dbReference type="InterPro" id="IPR035892">
    <property type="entry name" value="C2_domain_sf"/>
</dbReference>
<dbReference type="PANTHER" id="PTHR45653:SF10">
    <property type="entry name" value="MYOBLAST CITY, ISOFORM B"/>
    <property type="match status" value="1"/>
</dbReference>
<evidence type="ECO:0000256" key="8">
    <source>
        <dbReference type="SAM" id="MobiDB-lite"/>
    </source>
</evidence>
<dbReference type="Pfam" id="PF06920">
    <property type="entry name" value="DHR-2_Lobe_A"/>
    <property type="match status" value="1"/>
</dbReference>
<keyword evidence="2 6" id="KW-0728">SH3 domain</keyword>
<feature type="domain" description="SH3" evidence="9">
    <location>
        <begin position="9"/>
        <end position="71"/>
    </location>
</feature>
<dbReference type="GO" id="GO:0005737">
    <property type="term" value="C:cytoplasm"/>
    <property type="evidence" value="ECO:0007669"/>
    <property type="project" value="UniProtKB-SubCell"/>
</dbReference>
<dbReference type="GO" id="GO:0007264">
    <property type="term" value="P:small GTPase-mediated signal transduction"/>
    <property type="evidence" value="ECO:0007669"/>
    <property type="project" value="InterPro"/>
</dbReference>
<dbReference type="InterPro" id="IPR042455">
    <property type="entry name" value="DOCK_N_sub1"/>
</dbReference>
<dbReference type="InterPro" id="IPR046769">
    <property type="entry name" value="DOCKER_Lobe_A"/>
</dbReference>
<evidence type="ECO:0000259" key="11">
    <source>
        <dbReference type="PROSITE" id="PS51651"/>
    </source>
</evidence>
<dbReference type="GO" id="GO:0005085">
    <property type="term" value="F:guanyl-nucleotide exchange factor activity"/>
    <property type="evidence" value="ECO:0007669"/>
    <property type="project" value="UniProtKB-KW"/>
</dbReference>
<protein>
    <recommendedName>
        <fullName evidence="14">Dedicator of cytokinesis protein 3</fullName>
    </recommendedName>
</protein>
<dbReference type="PROSITE" id="PS51651">
    <property type="entry name" value="DOCKER"/>
    <property type="match status" value="1"/>
</dbReference>
<dbReference type="Gene3D" id="1.25.40.410">
    <property type="match status" value="1"/>
</dbReference>
<dbReference type="InterPro" id="IPR056372">
    <property type="entry name" value="TPR_DOCK"/>
</dbReference>
<dbReference type="PROSITE" id="PS50002">
    <property type="entry name" value="SH3"/>
    <property type="match status" value="1"/>
</dbReference>
<comment type="similarity">
    <text evidence="7">Belongs to the DOCK family.</text>
</comment>
<dbReference type="GO" id="GO:0031267">
    <property type="term" value="F:small GTPase binding"/>
    <property type="evidence" value="ECO:0007669"/>
    <property type="project" value="TreeGrafter"/>
</dbReference>
<dbReference type="InterPro" id="IPR036028">
    <property type="entry name" value="SH3-like_dom_sf"/>
</dbReference>
<dbReference type="CDD" id="cd11872">
    <property type="entry name" value="SH3_DOCK_AB"/>
    <property type="match status" value="1"/>
</dbReference>
<feature type="region of interest" description="Disordered" evidence="8">
    <location>
        <begin position="233"/>
        <end position="298"/>
    </location>
</feature>
<dbReference type="Pfam" id="PF20421">
    <property type="entry name" value="DHR-2_Lobe_C"/>
    <property type="match status" value="1"/>
</dbReference>
<dbReference type="OMA" id="LWDNQAF"/>
<dbReference type="PROSITE" id="PS51650">
    <property type="entry name" value="C2_DOCK"/>
    <property type="match status" value="1"/>
</dbReference>
<dbReference type="InParanoid" id="A0A0D2WIG2"/>
<evidence type="ECO:0000256" key="5">
    <source>
        <dbReference type="ARBA" id="ARBA00022658"/>
    </source>
</evidence>
<dbReference type="Gene3D" id="1.20.58.740">
    <property type="match status" value="1"/>
</dbReference>
<dbReference type="eggNOG" id="KOG1998">
    <property type="taxonomic scope" value="Eukaryota"/>
</dbReference>
<name>A0A0D2WIG2_CAPO3</name>